<evidence type="ECO:0000256" key="1">
    <source>
        <dbReference type="ARBA" id="ARBA00004651"/>
    </source>
</evidence>
<sequence length="340" mass="37642">MSSCGSVHAPESWVQNSYPDTSCNFCVIIRPRPHWIRLLFVRRGSLLHQIAGQLIFIFTLSCLVVAAHGQLFTWKITLNSSAFSLMGVAIAIFLGFRINASYDRYWEARKQWGSVLVESRNLARQSLTLLAPSHDARPFVLGLIGFAATMRNQLRGLPNTAQTQGLFSESLTSQITSARSAPTLVLLWLGRWLQECRAKQALEPALAHKMEVSLDGLSLALGSCERIANTPLPFTYSVILHRSAYLYCGLLPFGLVDTIGLMTPLVVTIVSYTFFALESLSDEIEEPFGLAANDLALDAMVAGIDASLREMLGEVRRQHPNRMQTSYSLKSQASKKFTGQ</sequence>
<dbReference type="EMBL" id="CP051461">
    <property type="protein sequence ID" value="QJC56176.1"/>
    <property type="molecule type" value="Genomic_DNA"/>
</dbReference>
<feature type="transmembrane region" description="Helical" evidence="9">
    <location>
        <begin position="46"/>
        <end position="69"/>
    </location>
</feature>
<evidence type="ECO:0000256" key="8">
    <source>
        <dbReference type="ARBA" id="ARBA00034708"/>
    </source>
</evidence>
<keyword evidence="5 9" id="KW-1133">Transmembrane helix</keyword>
<dbReference type="GO" id="GO:0005886">
    <property type="term" value="C:plasma membrane"/>
    <property type="evidence" value="ECO:0007669"/>
    <property type="project" value="UniProtKB-SubCell"/>
</dbReference>
<feature type="transmembrane region" description="Helical" evidence="9">
    <location>
        <begin position="244"/>
        <end position="275"/>
    </location>
</feature>
<evidence type="ECO:0000256" key="5">
    <source>
        <dbReference type="ARBA" id="ARBA00022989"/>
    </source>
</evidence>
<evidence type="ECO:0000313" key="10">
    <source>
        <dbReference type="EMBL" id="QJC56176.1"/>
    </source>
</evidence>
<dbReference type="PANTHER" id="PTHR33281:SF19">
    <property type="entry name" value="VOLTAGE-DEPENDENT ANION CHANNEL-FORMING PROTEIN YNEE"/>
    <property type="match status" value="1"/>
</dbReference>
<evidence type="ECO:0008006" key="12">
    <source>
        <dbReference type="Google" id="ProtNLM"/>
    </source>
</evidence>
<keyword evidence="11" id="KW-1185">Reference proteome</keyword>
<dbReference type="KEGG" id="pvac:HC248_01463"/>
<dbReference type="GO" id="GO:0005254">
    <property type="term" value="F:chloride channel activity"/>
    <property type="evidence" value="ECO:0007669"/>
    <property type="project" value="InterPro"/>
</dbReference>
<keyword evidence="4 9" id="KW-0812">Transmembrane</keyword>
<keyword evidence="3" id="KW-1003">Cell membrane</keyword>
<keyword evidence="2" id="KW-0813">Transport</keyword>
<keyword evidence="7 9" id="KW-0472">Membrane</keyword>
<organism evidence="10 11">
    <name type="scientific">Polaromonas vacuolata</name>
    <dbReference type="NCBI Taxonomy" id="37448"/>
    <lineage>
        <taxon>Bacteria</taxon>
        <taxon>Pseudomonadati</taxon>
        <taxon>Pseudomonadota</taxon>
        <taxon>Betaproteobacteria</taxon>
        <taxon>Burkholderiales</taxon>
        <taxon>Comamonadaceae</taxon>
        <taxon>Polaromonas</taxon>
    </lineage>
</organism>
<feature type="transmembrane region" description="Helical" evidence="9">
    <location>
        <begin position="81"/>
        <end position="100"/>
    </location>
</feature>
<evidence type="ECO:0000256" key="3">
    <source>
        <dbReference type="ARBA" id="ARBA00022475"/>
    </source>
</evidence>
<keyword evidence="6" id="KW-0406">Ion transport</keyword>
<dbReference type="Proteomes" id="UP000502041">
    <property type="component" value="Chromosome"/>
</dbReference>
<evidence type="ECO:0000256" key="9">
    <source>
        <dbReference type="SAM" id="Phobius"/>
    </source>
</evidence>
<comment type="subcellular location">
    <subcellularLocation>
        <location evidence="1">Cell membrane</location>
        <topology evidence="1">Multi-pass membrane protein</topology>
    </subcellularLocation>
</comment>
<comment type="similarity">
    <text evidence="8">Belongs to the anion channel-forming bestrophin (TC 1.A.46) family.</text>
</comment>
<proteinExistence type="inferred from homology"/>
<name>A0A6H2H9L5_9BURK</name>
<evidence type="ECO:0000313" key="11">
    <source>
        <dbReference type="Proteomes" id="UP000502041"/>
    </source>
</evidence>
<evidence type="ECO:0000256" key="4">
    <source>
        <dbReference type="ARBA" id="ARBA00022692"/>
    </source>
</evidence>
<dbReference type="InterPro" id="IPR044669">
    <property type="entry name" value="YneE/VCCN1/2-like"/>
</dbReference>
<evidence type="ECO:0000256" key="2">
    <source>
        <dbReference type="ARBA" id="ARBA00022448"/>
    </source>
</evidence>
<gene>
    <name evidence="10" type="ORF">HC248_01463</name>
</gene>
<reference evidence="10 11" key="1">
    <citation type="submission" date="2020-04" db="EMBL/GenBank/DDBJ databases">
        <title>Complete genome of a Psychrophilic, Marine, Gas Vacuolate Bacterium Polaromonas vacuolata KCTC 22033T.</title>
        <authorList>
            <person name="Hwang K."/>
            <person name="Kim K.M."/>
        </authorList>
    </citation>
    <scope>NUCLEOTIDE SEQUENCE [LARGE SCALE GENOMIC DNA]</scope>
    <source>
        <strain evidence="10 11">KCTC 22033</strain>
    </source>
</reference>
<protein>
    <recommendedName>
        <fullName evidence="12">Bestrophin, RFP-TM, chloride channel</fullName>
    </recommendedName>
</protein>
<dbReference type="AlphaFoldDB" id="A0A6H2H9L5"/>
<accession>A0A6H2H9L5</accession>
<dbReference type="PANTHER" id="PTHR33281">
    <property type="entry name" value="UPF0187 PROTEIN YNEE"/>
    <property type="match status" value="1"/>
</dbReference>
<dbReference type="Pfam" id="PF25539">
    <property type="entry name" value="Bestrophin_2"/>
    <property type="match status" value="1"/>
</dbReference>
<evidence type="ECO:0000256" key="7">
    <source>
        <dbReference type="ARBA" id="ARBA00023136"/>
    </source>
</evidence>
<evidence type="ECO:0000256" key="6">
    <source>
        <dbReference type="ARBA" id="ARBA00023065"/>
    </source>
</evidence>